<dbReference type="CDD" id="cd17082">
    <property type="entry name" value="RAWUL_PCGF2_like"/>
    <property type="match status" value="1"/>
</dbReference>
<sequence length="868" mass="99581">MTQKLKSDNKLLVKDVNPYLTCPLCDGYLIDATKLVDCLHTFCKGCILKNFENKMCPICNTDYKKKTQCFRSDHQLQTLIYKLVPSLYNKEIQSKKEFYRSTTVRASSSCSDDSVIEREKSNVQEEETILKEVGDKTKFLSPEDPISLSLEYYQIHLDTTDPNSDPRKQKNITDAKNSDLTAGQLNDSKKGELAKNSDSDSVKKNNCDKRYLSCLAGVTMRHLQKFIRMKFALTADHRVDIIYKGEVLQDSYSLMDVAYIFHWTKAKPMRFFYRIFTPMKVRPIKIVNTTLSTGGKQLQIVPVKPNSDKNVVEKMSQKEFDAEEEERKKKKEELMTQLQLQSKSKVVEGKKKDECVFDYHETDEEIKKFAENRDREWALQKKLDESKEDHHISKKRKKNKHSKNDLMHKKRKLHAEKINNDDDLLKLKVKLTNGHKHKHHRSLDKNFNQSELSNKEKLLQMRQVRHKAAIPEEKALKLPEKALKLPEKALKLPEKALKLPEKALKLPEKALKLPEKAIEKSELKVEISRLNNEAKNVATPVKKVENVKSTFIKDFQSFAEKYNKATTEKIVPKDVKTVNKSLDQKIANLKQRCTIEPKLTQITAQKVEKKVTFTEKTNVLSSGYPAGFTVSKIDQGVKRKADTEVKIDKRPSLEITLINPSPPTTPILQTVEKMAVKRPPPATIPLDRIKKSVNIKNTGLSIIPKLDKCDNIGALDLSNHKTKENGTSTKSEVKTVMQLSNLQMLSKVATEHKAVATTPQNKVKPQIPNLQTLKIPQMNAMLLKNAQKMPKLHEIKFRPQQNQQIRNFRPNQNQNIRNIPNPSLLIKQQNQRLNSFNNTTPSSNEKSEVKLSKPVVEAKICEKNEISV</sequence>
<dbReference type="SUPFAM" id="SSF57850">
    <property type="entry name" value="RING/U-box"/>
    <property type="match status" value="1"/>
</dbReference>
<evidence type="ECO:0000256" key="5">
    <source>
        <dbReference type="ARBA" id="ARBA00023242"/>
    </source>
</evidence>
<evidence type="ECO:0000256" key="6">
    <source>
        <dbReference type="PROSITE-ProRule" id="PRU00175"/>
    </source>
</evidence>
<dbReference type="PANTHER" id="PTHR10825:SF72">
    <property type="entry name" value="UBIQUITIN-LIKE DOMAIN-CONTAINING PROTEIN"/>
    <property type="match status" value="1"/>
</dbReference>
<dbReference type="GO" id="GO:0000122">
    <property type="term" value="P:negative regulation of transcription by RNA polymerase II"/>
    <property type="evidence" value="ECO:0007669"/>
    <property type="project" value="TreeGrafter"/>
</dbReference>
<feature type="compositionally biased region" description="Basic and acidic residues" evidence="8">
    <location>
        <begin position="164"/>
        <end position="177"/>
    </location>
</feature>
<keyword evidence="4" id="KW-0862">Zinc</keyword>
<dbReference type="FunFam" id="3.30.40.10:FF:000033">
    <property type="entry name" value="Polycomb group RING finger protein 3"/>
    <property type="match status" value="1"/>
</dbReference>
<comment type="subcellular location">
    <subcellularLocation>
        <location evidence="1">Nucleus</location>
    </subcellularLocation>
</comment>
<evidence type="ECO:0000256" key="7">
    <source>
        <dbReference type="SAM" id="Coils"/>
    </source>
</evidence>
<evidence type="ECO:0000256" key="3">
    <source>
        <dbReference type="ARBA" id="ARBA00022771"/>
    </source>
</evidence>
<feature type="region of interest" description="Disordered" evidence="8">
    <location>
        <begin position="158"/>
        <end position="202"/>
    </location>
</feature>
<dbReference type="InterPro" id="IPR001841">
    <property type="entry name" value="Znf_RING"/>
</dbReference>
<reference evidence="10" key="1">
    <citation type="submission" date="2021-12" db="EMBL/GenBank/DDBJ databases">
        <authorList>
            <person name="King R."/>
        </authorList>
    </citation>
    <scope>NUCLEOTIDE SEQUENCE</scope>
</reference>
<dbReference type="Pfam" id="PF00097">
    <property type="entry name" value="zf-C3HC4"/>
    <property type="match status" value="1"/>
</dbReference>
<organism evidence="10 11">
    <name type="scientific">Brassicogethes aeneus</name>
    <name type="common">Rape pollen beetle</name>
    <name type="synonym">Meligethes aeneus</name>
    <dbReference type="NCBI Taxonomy" id="1431903"/>
    <lineage>
        <taxon>Eukaryota</taxon>
        <taxon>Metazoa</taxon>
        <taxon>Ecdysozoa</taxon>
        <taxon>Arthropoda</taxon>
        <taxon>Hexapoda</taxon>
        <taxon>Insecta</taxon>
        <taxon>Pterygota</taxon>
        <taxon>Neoptera</taxon>
        <taxon>Endopterygota</taxon>
        <taxon>Coleoptera</taxon>
        <taxon>Polyphaga</taxon>
        <taxon>Cucujiformia</taxon>
        <taxon>Nitidulidae</taxon>
        <taxon>Meligethinae</taxon>
        <taxon>Brassicogethes</taxon>
    </lineage>
</organism>
<dbReference type="SMART" id="SM00184">
    <property type="entry name" value="RING"/>
    <property type="match status" value="1"/>
</dbReference>
<dbReference type="GO" id="GO:0035102">
    <property type="term" value="C:PRC1 complex"/>
    <property type="evidence" value="ECO:0007669"/>
    <property type="project" value="TreeGrafter"/>
</dbReference>
<gene>
    <name evidence="10" type="ORF">MELIAE_LOCUS1998</name>
</gene>
<dbReference type="Gene3D" id="3.30.40.10">
    <property type="entry name" value="Zinc/RING finger domain, C3HC4 (zinc finger)"/>
    <property type="match status" value="1"/>
</dbReference>
<dbReference type="InterPro" id="IPR017907">
    <property type="entry name" value="Znf_RING_CS"/>
</dbReference>
<dbReference type="PANTHER" id="PTHR10825">
    <property type="entry name" value="RING FINGER DOMAIN-CONTAINING, POLYCOMB GROUP COMPONENT"/>
    <property type="match status" value="1"/>
</dbReference>
<evidence type="ECO:0000256" key="2">
    <source>
        <dbReference type="ARBA" id="ARBA00022723"/>
    </source>
</evidence>
<dbReference type="GO" id="GO:1990841">
    <property type="term" value="F:promoter-specific chromatin binding"/>
    <property type="evidence" value="ECO:0007669"/>
    <property type="project" value="TreeGrafter"/>
</dbReference>
<evidence type="ECO:0000256" key="1">
    <source>
        <dbReference type="ARBA" id="ARBA00004123"/>
    </source>
</evidence>
<keyword evidence="3 6" id="KW-0863">Zinc-finger</keyword>
<dbReference type="OrthoDB" id="1305878at2759"/>
<name>A0A9P0FB39_BRAAE</name>
<dbReference type="Pfam" id="PF16207">
    <property type="entry name" value="RAWUL"/>
    <property type="match status" value="1"/>
</dbReference>
<dbReference type="PROSITE" id="PS50089">
    <property type="entry name" value="ZF_RING_2"/>
    <property type="match status" value="1"/>
</dbReference>
<accession>A0A9P0FB39</accession>
<dbReference type="Gene3D" id="3.10.20.90">
    <property type="entry name" value="Phosphatidylinositol 3-kinase Catalytic Subunit, Chain A, domain 1"/>
    <property type="match status" value="1"/>
</dbReference>
<dbReference type="InterPro" id="IPR032443">
    <property type="entry name" value="RAWUL"/>
</dbReference>
<dbReference type="InterPro" id="IPR018957">
    <property type="entry name" value="Znf_C3HC4_RING-type"/>
</dbReference>
<feature type="compositionally biased region" description="Basic and acidic residues" evidence="8">
    <location>
        <begin position="187"/>
        <end position="202"/>
    </location>
</feature>
<feature type="coiled-coil region" evidence="7">
    <location>
        <begin position="313"/>
        <end position="341"/>
    </location>
</feature>
<dbReference type="GO" id="GO:0008270">
    <property type="term" value="F:zinc ion binding"/>
    <property type="evidence" value="ECO:0007669"/>
    <property type="project" value="UniProtKB-KW"/>
</dbReference>
<feature type="region of interest" description="Disordered" evidence="8">
    <location>
        <begin position="383"/>
        <end position="408"/>
    </location>
</feature>
<keyword evidence="11" id="KW-1185">Reference proteome</keyword>
<dbReference type="PROSITE" id="PS00518">
    <property type="entry name" value="ZF_RING_1"/>
    <property type="match status" value="1"/>
</dbReference>
<dbReference type="AlphaFoldDB" id="A0A9P0FB39"/>
<dbReference type="EMBL" id="OV121141">
    <property type="protein sequence ID" value="CAH0548525.1"/>
    <property type="molecule type" value="Genomic_DNA"/>
</dbReference>
<evidence type="ECO:0000313" key="10">
    <source>
        <dbReference type="EMBL" id="CAH0548525.1"/>
    </source>
</evidence>
<keyword evidence="2" id="KW-0479">Metal-binding</keyword>
<dbReference type="Proteomes" id="UP001154078">
    <property type="component" value="Chromosome 10"/>
</dbReference>
<proteinExistence type="predicted"/>
<evidence type="ECO:0000256" key="4">
    <source>
        <dbReference type="ARBA" id="ARBA00022833"/>
    </source>
</evidence>
<keyword evidence="7" id="KW-0175">Coiled coil</keyword>
<dbReference type="InterPro" id="IPR013083">
    <property type="entry name" value="Znf_RING/FYVE/PHD"/>
</dbReference>
<evidence type="ECO:0000313" key="11">
    <source>
        <dbReference type="Proteomes" id="UP001154078"/>
    </source>
</evidence>
<feature type="domain" description="RING-type" evidence="9">
    <location>
        <begin position="22"/>
        <end position="60"/>
    </location>
</feature>
<evidence type="ECO:0000256" key="8">
    <source>
        <dbReference type="SAM" id="MobiDB-lite"/>
    </source>
</evidence>
<protein>
    <recommendedName>
        <fullName evidence="9">RING-type domain-containing protein</fullName>
    </recommendedName>
</protein>
<keyword evidence="5" id="KW-0539">Nucleus</keyword>
<feature type="compositionally biased region" description="Basic residues" evidence="8">
    <location>
        <begin position="392"/>
        <end position="401"/>
    </location>
</feature>
<evidence type="ECO:0000259" key="9">
    <source>
        <dbReference type="PROSITE" id="PS50089"/>
    </source>
</evidence>